<feature type="compositionally biased region" description="Polar residues" evidence="1">
    <location>
        <begin position="799"/>
        <end position="811"/>
    </location>
</feature>
<feature type="compositionally biased region" description="Polar residues" evidence="1">
    <location>
        <begin position="709"/>
        <end position="725"/>
    </location>
</feature>
<feature type="compositionally biased region" description="Basic and acidic residues" evidence="1">
    <location>
        <begin position="1508"/>
        <end position="1517"/>
    </location>
</feature>
<feature type="region of interest" description="Disordered" evidence="1">
    <location>
        <begin position="913"/>
        <end position="1144"/>
    </location>
</feature>
<feature type="compositionally biased region" description="Polar residues" evidence="1">
    <location>
        <begin position="72"/>
        <end position="101"/>
    </location>
</feature>
<feature type="compositionally biased region" description="Basic and acidic residues" evidence="1">
    <location>
        <begin position="926"/>
        <end position="953"/>
    </location>
</feature>
<feature type="compositionally biased region" description="Low complexity" evidence="1">
    <location>
        <begin position="968"/>
        <end position="982"/>
    </location>
</feature>
<feature type="compositionally biased region" description="Polar residues" evidence="1">
    <location>
        <begin position="1454"/>
        <end position="1470"/>
    </location>
</feature>
<feature type="compositionally biased region" description="Low complexity" evidence="1">
    <location>
        <begin position="1389"/>
        <end position="1409"/>
    </location>
</feature>
<feature type="compositionally biased region" description="Polar residues" evidence="1">
    <location>
        <begin position="1203"/>
        <end position="1213"/>
    </location>
</feature>
<feature type="compositionally biased region" description="Low complexity" evidence="1">
    <location>
        <begin position="108"/>
        <end position="117"/>
    </location>
</feature>
<protein>
    <recommendedName>
        <fullName evidence="2">Meiotically up-regulated protein Msb1/Mug8 domain-containing protein</fullName>
    </recommendedName>
</protein>
<feature type="region of interest" description="Disordered" evidence="1">
    <location>
        <begin position="709"/>
        <end position="728"/>
    </location>
</feature>
<proteinExistence type="predicted"/>
<keyword evidence="4" id="KW-1185">Reference proteome</keyword>
<feature type="compositionally biased region" description="Polar residues" evidence="1">
    <location>
        <begin position="1303"/>
        <end position="1329"/>
    </location>
</feature>
<organism evidence="3 4">
    <name type="scientific">Meira miltonrushii</name>
    <dbReference type="NCBI Taxonomy" id="1280837"/>
    <lineage>
        <taxon>Eukaryota</taxon>
        <taxon>Fungi</taxon>
        <taxon>Dikarya</taxon>
        <taxon>Basidiomycota</taxon>
        <taxon>Ustilaginomycotina</taxon>
        <taxon>Exobasidiomycetes</taxon>
        <taxon>Exobasidiales</taxon>
        <taxon>Brachybasidiaceae</taxon>
        <taxon>Meira</taxon>
    </lineage>
</organism>
<sequence>MPTLFGKLNARGNKPVQSKYGPGISSTDLAKFPPSPSSQDARELVYDPKDFTHMESRNHDEEYEQGHHRRTSSPILSERSMNNNSKSALNVAATKQRQHTTSSPNPPLKSLSSPQQIPKAANKYAEFGAPALHASKSTIAHKPNPPHTSRMHKTLPSRPVVLKPSNVSSTVSGKARAQGGNANVNFDGSAPAQPTPYGYTTIGWDKQMDVPHVAELVLMCGEQIRMRGLTSPLIFSSMALDLSHHNVTSLIRSFLTSPKEFYSSETKFANPHDLAAVIKWSLSRLGRVFPVPVPALEMNSRKGDSQQEENVFIHQRGFLEWDSYVVWSTYEKNANYPIASFSAFLDGLTSSTAALLVALFSLLSSTTSYSLRNGMTPSRLARMFGVLIFGLPEDETFEKTYDAYVKVSNATEHLLLAYIRDMSTMEPLPTRLADHVRGYPSMLSSNPTRPGRGVRGVPFTLVSRSVRLYSVDLVQQSRELDLASQSPEWAACMGRGEGVEKEPQVSDRYRKLMNLRSGRHPAEQPLSGQTQQPAPDLEAYSSLADKAWEEFLHEGFSGSDPNKLAFNLTESERKARMKGRKSLQWSQFEESGFNPADDGLNDVLAFDDLLEQDVKRWPEDRAELLDKIRKTNKAMPAFNYDTTPMVVSSPSMSGDPQGQWQEKPISRMDDIFPEVYADILLGNGWHNRDELTHRNANFAVVQFKSRPNSSTIKNKIPSASSPTSQSDDRTEAAWFVIEEVVPAQYRSELEAAGRKKNRSRPSLRALNMFKRRKAMNNSSPTPGGTGDSFFDEVFKPGLGTQTKKLTLSPSSAVDMGRRDSQTSTIRGNSSPQQTGDESQFVSSSVRLLTSLKSRASKRIRRTTKDDEEDGSVNAPPPPPKTIPPGFVQQSMSWNSDDFETRSLRDPDLDAFAQADNKRGKMLKSGMRGDKRRSKDDSWLDITVHKDGKGERSGKGLHGKAATDATPFPNSASSPGGPSNGNAKSAFLSSPASKTQKMSIDVAGWSREDAPQPKTPTRESSLQNLETTDTILSISPTKSPVSQHSWKSPNAALGNTSARTTTNGSNGPSSPSTPSKTVNPTAKTPTDTNGVKPVTKPIEISKKAEPVDEPEEENGNSPRLPYLRAVPGFKPGDKEEDREKARDARIEAAKERARELRANLNPIAMSDLERRKEERLRSAGRESSSPTSSVGAVSSTSAVATLRANLTPTKTGTGASLEASPKTTPSPFTSERPAGSRDDPFAKDRFSGRVANLTSKFGGLPAKPITPQSTGNADKAASVGDSSVGSVKKEALSPPTTPAKGAQISPNRSPKQSAASSTPLPTKEVSSSPAAASISGLPATSAAASTPNASNTISSSSSPSQWRQRQQAFAANAANNAPPPPKSQTSTDTPKSSNQPPLSSSSSSIQVPSSPMLPPSEPGSRHSMDSNAIGIDTDSIYPEDAASNFSPDPEEEMSRNGSLRSSTQNRSVASTLPATTLFSNLDQTPAMAGAAAAAAVTTPSEPNKLTKEALRAEAEDRPTAMPPGFGQRYQPGMPLSNVEEERESVLSGSNH</sequence>
<dbReference type="RefSeq" id="XP_025356068.1">
    <property type="nucleotide sequence ID" value="XM_025502391.1"/>
</dbReference>
<evidence type="ECO:0000313" key="3">
    <source>
        <dbReference type="EMBL" id="PWN35766.1"/>
    </source>
</evidence>
<feature type="compositionally biased region" description="Low complexity" evidence="1">
    <location>
        <begin position="1182"/>
        <end position="1200"/>
    </location>
</feature>
<feature type="compositionally biased region" description="Basic and acidic residues" evidence="1">
    <location>
        <begin position="1233"/>
        <end position="1246"/>
    </location>
</feature>
<dbReference type="InterPro" id="IPR012965">
    <property type="entry name" value="Msb1/Mug8_dom"/>
</dbReference>
<dbReference type="Proteomes" id="UP000245771">
    <property type="component" value="Unassembled WGS sequence"/>
</dbReference>
<evidence type="ECO:0000313" key="4">
    <source>
        <dbReference type="Proteomes" id="UP000245771"/>
    </source>
</evidence>
<feature type="compositionally biased region" description="Basic and acidic residues" evidence="1">
    <location>
        <begin position="1130"/>
        <end position="1144"/>
    </location>
</feature>
<name>A0A316VDY7_9BASI</name>
<feature type="compositionally biased region" description="Low complexity" evidence="1">
    <location>
        <begin position="1274"/>
        <end position="1285"/>
    </location>
</feature>
<feature type="compositionally biased region" description="Basic and acidic residues" evidence="1">
    <location>
        <begin position="40"/>
        <end position="66"/>
    </location>
</feature>
<dbReference type="InParanoid" id="A0A316VDY7"/>
<feature type="compositionally biased region" description="Polar residues" evidence="1">
    <location>
        <begin position="1017"/>
        <end position="1058"/>
    </location>
</feature>
<dbReference type="OrthoDB" id="3362494at2759"/>
<dbReference type="SUPFAM" id="SSF48350">
    <property type="entry name" value="GTPase activation domain, GAP"/>
    <property type="match status" value="1"/>
</dbReference>
<dbReference type="InterPro" id="IPR008936">
    <property type="entry name" value="Rho_GTPase_activation_prot"/>
</dbReference>
<feature type="region of interest" description="Disordered" evidence="1">
    <location>
        <begin position="1163"/>
        <end position="1470"/>
    </location>
</feature>
<feature type="region of interest" description="Disordered" evidence="1">
    <location>
        <begin position="771"/>
        <end position="892"/>
    </location>
</feature>
<feature type="region of interest" description="Disordered" evidence="1">
    <location>
        <begin position="134"/>
        <end position="189"/>
    </location>
</feature>
<feature type="compositionally biased region" description="Polar residues" evidence="1">
    <location>
        <begin position="821"/>
        <end position="853"/>
    </location>
</feature>
<dbReference type="EMBL" id="KZ819603">
    <property type="protein sequence ID" value="PWN35766.1"/>
    <property type="molecule type" value="Genomic_DNA"/>
</dbReference>
<evidence type="ECO:0000256" key="1">
    <source>
        <dbReference type="SAM" id="MobiDB-lite"/>
    </source>
</evidence>
<feature type="compositionally biased region" description="Low complexity" evidence="1">
    <location>
        <begin position="1337"/>
        <end position="1359"/>
    </location>
</feature>
<dbReference type="STRING" id="1280837.A0A316VDY7"/>
<evidence type="ECO:0000259" key="2">
    <source>
        <dbReference type="Pfam" id="PF08101"/>
    </source>
</evidence>
<dbReference type="Pfam" id="PF08101">
    <property type="entry name" value="Msb1-Mug8_dom"/>
    <property type="match status" value="1"/>
</dbReference>
<dbReference type="PANTHER" id="PTHR28093">
    <property type="entry name" value="MORPHOGENESIS-RELATED PROTEIN MSB1"/>
    <property type="match status" value="1"/>
</dbReference>
<dbReference type="PANTHER" id="PTHR28093:SF1">
    <property type="entry name" value="MORPHOGENESIS-RELATED PROTEIN MSB1"/>
    <property type="match status" value="1"/>
</dbReference>
<feature type="domain" description="Meiotically up-regulated protein Msb1/Mug8" evidence="2">
    <location>
        <begin position="317"/>
        <end position="435"/>
    </location>
</feature>
<accession>A0A316VDY7</accession>
<feature type="compositionally biased region" description="Low complexity" evidence="1">
    <location>
        <begin position="1059"/>
        <end position="1080"/>
    </location>
</feature>
<feature type="region of interest" description="Disordered" evidence="1">
    <location>
        <begin position="1508"/>
        <end position="1550"/>
    </location>
</feature>
<gene>
    <name evidence="3" type="ORF">FA14DRAFT_46690</name>
</gene>
<feature type="compositionally biased region" description="Basic and acidic residues" evidence="1">
    <location>
        <begin position="1166"/>
        <end position="1179"/>
    </location>
</feature>
<dbReference type="Gene3D" id="1.10.555.10">
    <property type="entry name" value="Rho GTPase activation protein"/>
    <property type="match status" value="1"/>
</dbReference>
<feature type="region of interest" description="Disordered" evidence="1">
    <location>
        <begin position="1"/>
        <end position="117"/>
    </location>
</feature>
<reference evidence="3 4" key="1">
    <citation type="journal article" date="2018" name="Mol. Biol. Evol.">
        <title>Broad Genomic Sampling Reveals a Smut Pathogenic Ancestry of the Fungal Clade Ustilaginomycotina.</title>
        <authorList>
            <person name="Kijpornyongpan T."/>
            <person name="Mondo S.J."/>
            <person name="Barry K."/>
            <person name="Sandor L."/>
            <person name="Lee J."/>
            <person name="Lipzen A."/>
            <person name="Pangilinan J."/>
            <person name="LaButti K."/>
            <person name="Hainaut M."/>
            <person name="Henrissat B."/>
            <person name="Grigoriev I.V."/>
            <person name="Spatafora J.W."/>
            <person name="Aime M.C."/>
        </authorList>
    </citation>
    <scope>NUCLEOTIDE SEQUENCE [LARGE SCALE GENOMIC DNA]</scope>
    <source>
        <strain evidence="3 4">MCA 3882</strain>
    </source>
</reference>
<dbReference type="GeneID" id="37024172"/>
<dbReference type="InterPro" id="IPR037508">
    <property type="entry name" value="Msb1/Mug8"/>
</dbReference>
<feature type="compositionally biased region" description="Polar residues" evidence="1">
    <location>
        <begin position="986"/>
        <end position="997"/>
    </location>
</feature>